<dbReference type="FunFam" id="2.20.100.10:FF:000001">
    <property type="entry name" value="semaphorin-5A isoform X1"/>
    <property type="match status" value="1"/>
</dbReference>
<evidence type="ECO:0000256" key="6">
    <source>
        <dbReference type="ARBA" id="ARBA00023180"/>
    </source>
</evidence>
<evidence type="ECO:0000256" key="7">
    <source>
        <dbReference type="SAM" id="MobiDB-lite"/>
    </source>
</evidence>
<reference evidence="9" key="1">
    <citation type="submission" date="2022-03" db="EMBL/GenBank/DDBJ databases">
        <authorList>
            <person name="Martin C."/>
        </authorList>
    </citation>
    <scope>NUCLEOTIDE SEQUENCE</scope>
</reference>
<evidence type="ECO:0000256" key="3">
    <source>
        <dbReference type="ARBA" id="ARBA00022729"/>
    </source>
</evidence>
<dbReference type="PANTHER" id="PTHR22906:SF43">
    <property type="entry name" value="PROPERDIN"/>
    <property type="match status" value="1"/>
</dbReference>
<feature type="region of interest" description="Disordered" evidence="7">
    <location>
        <begin position="80"/>
        <end position="109"/>
    </location>
</feature>
<feature type="non-terminal residue" evidence="9">
    <location>
        <position position="109"/>
    </location>
</feature>
<dbReference type="OrthoDB" id="446173at2759"/>
<keyword evidence="2" id="KW-0964">Secreted</keyword>
<feature type="compositionally biased region" description="Polar residues" evidence="7">
    <location>
        <begin position="91"/>
        <end position="100"/>
    </location>
</feature>
<evidence type="ECO:0000256" key="1">
    <source>
        <dbReference type="ARBA" id="ARBA00004613"/>
    </source>
</evidence>
<dbReference type="AlphaFoldDB" id="A0A8S4PK79"/>
<dbReference type="SMART" id="SM00209">
    <property type="entry name" value="TSP1"/>
    <property type="match status" value="2"/>
</dbReference>
<dbReference type="InterPro" id="IPR000884">
    <property type="entry name" value="TSP1_rpt"/>
</dbReference>
<evidence type="ECO:0000256" key="2">
    <source>
        <dbReference type="ARBA" id="ARBA00022525"/>
    </source>
</evidence>
<dbReference type="Pfam" id="PF00090">
    <property type="entry name" value="TSP_1"/>
    <property type="match status" value="1"/>
</dbReference>
<dbReference type="EMBL" id="CAIIXF020000009">
    <property type="protein sequence ID" value="CAH1793552.1"/>
    <property type="molecule type" value="Genomic_DNA"/>
</dbReference>
<dbReference type="PROSITE" id="PS50092">
    <property type="entry name" value="TSP1"/>
    <property type="match status" value="2"/>
</dbReference>
<evidence type="ECO:0000256" key="5">
    <source>
        <dbReference type="ARBA" id="ARBA00023157"/>
    </source>
</evidence>
<keyword evidence="10" id="KW-1185">Reference proteome</keyword>
<dbReference type="Pfam" id="PF19028">
    <property type="entry name" value="TSP1_spondin"/>
    <property type="match status" value="1"/>
</dbReference>
<keyword evidence="5" id="KW-1015">Disulfide bond</keyword>
<evidence type="ECO:0000259" key="8">
    <source>
        <dbReference type="Pfam" id="PF19028"/>
    </source>
</evidence>
<sequence length="109" mass="10942">GACSTTCGDGDQTRTRACDNPAPTNGGSECNPSDLTETQSCNDGECPVNGGLGFWSAWGACSTTCGDGDQTRTRACDNPAPANGGLECNPSDLTETQSCNDGDCPVNGG</sequence>
<dbReference type="PANTHER" id="PTHR22906">
    <property type="entry name" value="PROPERDIN"/>
    <property type="match status" value="1"/>
</dbReference>
<accession>A0A8S4PK79</accession>
<organism evidence="9 10">
    <name type="scientific">Owenia fusiformis</name>
    <name type="common">Polychaete worm</name>
    <dbReference type="NCBI Taxonomy" id="6347"/>
    <lineage>
        <taxon>Eukaryota</taxon>
        <taxon>Metazoa</taxon>
        <taxon>Spiralia</taxon>
        <taxon>Lophotrochozoa</taxon>
        <taxon>Annelida</taxon>
        <taxon>Polychaeta</taxon>
        <taxon>Sedentaria</taxon>
        <taxon>Canalipalpata</taxon>
        <taxon>Sabellida</taxon>
        <taxon>Oweniida</taxon>
        <taxon>Oweniidae</taxon>
        <taxon>Owenia</taxon>
    </lineage>
</organism>
<comment type="subcellular location">
    <subcellularLocation>
        <location evidence="1">Secreted</location>
    </subcellularLocation>
</comment>
<feature type="domain" description="Spondin-like TSP1" evidence="8">
    <location>
        <begin position="54"/>
        <end position="104"/>
    </location>
</feature>
<dbReference type="Gene3D" id="2.20.100.10">
    <property type="entry name" value="Thrombospondin type-1 (TSP1) repeat"/>
    <property type="match status" value="2"/>
</dbReference>
<dbReference type="SUPFAM" id="SSF82895">
    <property type="entry name" value="TSP-1 type 1 repeat"/>
    <property type="match status" value="2"/>
</dbReference>
<evidence type="ECO:0000313" key="10">
    <source>
        <dbReference type="Proteomes" id="UP000749559"/>
    </source>
</evidence>
<keyword evidence="4" id="KW-0677">Repeat</keyword>
<keyword evidence="6" id="KW-0325">Glycoprotein</keyword>
<dbReference type="InterPro" id="IPR044004">
    <property type="entry name" value="TSP1_spondin_dom"/>
</dbReference>
<comment type="caution">
    <text evidence="9">The sequence shown here is derived from an EMBL/GenBank/DDBJ whole genome shotgun (WGS) entry which is preliminary data.</text>
</comment>
<dbReference type="InterPro" id="IPR052065">
    <property type="entry name" value="Compl_asym_regulator"/>
</dbReference>
<feature type="non-terminal residue" evidence="9">
    <location>
        <position position="1"/>
    </location>
</feature>
<name>A0A8S4PK79_OWEFU</name>
<evidence type="ECO:0000313" key="9">
    <source>
        <dbReference type="EMBL" id="CAH1793552.1"/>
    </source>
</evidence>
<protein>
    <recommendedName>
        <fullName evidence="8">Spondin-like TSP1 domain-containing protein</fullName>
    </recommendedName>
</protein>
<dbReference type="Proteomes" id="UP000749559">
    <property type="component" value="Unassembled WGS sequence"/>
</dbReference>
<gene>
    <name evidence="9" type="ORF">OFUS_LOCUS18389</name>
</gene>
<evidence type="ECO:0000256" key="4">
    <source>
        <dbReference type="ARBA" id="ARBA00022737"/>
    </source>
</evidence>
<keyword evidence="3" id="KW-0732">Signal</keyword>
<dbReference type="InterPro" id="IPR036383">
    <property type="entry name" value="TSP1_rpt_sf"/>
</dbReference>
<proteinExistence type="predicted"/>